<comment type="caution">
    <text evidence="11">The sequence shown here is derived from an EMBL/GenBank/DDBJ whole genome shotgun (WGS) entry which is preliminary data.</text>
</comment>
<keyword evidence="5 8" id="KW-0472">Membrane</keyword>
<dbReference type="PANTHER" id="PTHR10877:SF197">
    <property type="entry name" value="POLYCYSTIC KIDNEY DISEASE PROTEIN 1-LIKE 2"/>
    <property type="match status" value="1"/>
</dbReference>
<keyword evidence="12" id="KW-1185">Reference proteome</keyword>
<dbReference type="FunFam" id="2.60.60.20:FF:000008">
    <property type="entry name" value="Polycystic kidney disease 1-like 2, isoform CRA_a"/>
    <property type="match status" value="1"/>
</dbReference>
<organism evidence="11 12">
    <name type="scientific">Coilia grayii</name>
    <name type="common">Gray's grenadier anchovy</name>
    <dbReference type="NCBI Taxonomy" id="363190"/>
    <lineage>
        <taxon>Eukaryota</taxon>
        <taxon>Metazoa</taxon>
        <taxon>Chordata</taxon>
        <taxon>Craniata</taxon>
        <taxon>Vertebrata</taxon>
        <taxon>Euteleostomi</taxon>
        <taxon>Actinopterygii</taxon>
        <taxon>Neopterygii</taxon>
        <taxon>Teleostei</taxon>
        <taxon>Clupei</taxon>
        <taxon>Clupeiformes</taxon>
        <taxon>Clupeoidei</taxon>
        <taxon>Engraulidae</taxon>
        <taxon>Coilinae</taxon>
        <taxon>Coilia</taxon>
    </lineage>
</organism>
<feature type="transmembrane region" description="Helical" evidence="8">
    <location>
        <begin position="889"/>
        <end position="912"/>
    </location>
</feature>
<feature type="transmembrane region" description="Helical" evidence="8">
    <location>
        <begin position="623"/>
        <end position="644"/>
    </location>
</feature>
<feature type="transmembrane region" description="Helical" evidence="8">
    <location>
        <begin position="664"/>
        <end position="685"/>
    </location>
</feature>
<proteinExistence type="inferred from homology"/>
<evidence type="ECO:0000256" key="4">
    <source>
        <dbReference type="ARBA" id="ARBA00022989"/>
    </source>
</evidence>
<dbReference type="PANTHER" id="PTHR10877">
    <property type="entry name" value="POLYCYSTIN FAMILY MEMBER"/>
    <property type="match status" value="1"/>
</dbReference>
<keyword evidence="6" id="KW-1015">Disulfide bond</keyword>
<comment type="caution">
    <text evidence="7">Lacks conserved residue(s) required for the propagation of feature annotation.</text>
</comment>
<dbReference type="SUPFAM" id="SSF49723">
    <property type="entry name" value="Lipase/lipooxygenase domain (PLAT/LH2 domain)"/>
    <property type="match status" value="1"/>
</dbReference>
<evidence type="ECO:0000259" key="9">
    <source>
        <dbReference type="PROSITE" id="PS50095"/>
    </source>
</evidence>
<keyword evidence="3 8" id="KW-0812">Transmembrane</keyword>
<dbReference type="InterPro" id="IPR042060">
    <property type="entry name" value="PLAT_polycystin1"/>
</dbReference>
<evidence type="ECO:0000256" key="5">
    <source>
        <dbReference type="ARBA" id="ARBA00023136"/>
    </source>
</evidence>
<dbReference type="Pfam" id="PF01477">
    <property type="entry name" value="PLAT"/>
    <property type="match status" value="1"/>
</dbReference>
<keyword evidence="4 8" id="KW-1133">Transmembrane helix</keyword>
<protein>
    <submittedName>
        <fullName evidence="11">Uncharacterized protein</fullName>
    </submittedName>
</protein>
<dbReference type="CDD" id="cd01752">
    <property type="entry name" value="PLAT_polycystin"/>
    <property type="match status" value="1"/>
</dbReference>
<dbReference type="PROSITE" id="PS50221">
    <property type="entry name" value="GAIN_B"/>
    <property type="match status" value="1"/>
</dbReference>
<accession>A0ABD1JP60</accession>
<comment type="similarity">
    <text evidence="2">Belongs to the polycystin family.</text>
</comment>
<evidence type="ECO:0000256" key="3">
    <source>
        <dbReference type="ARBA" id="ARBA00022692"/>
    </source>
</evidence>
<comment type="subcellular location">
    <subcellularLocation>
        <location evidence="1">Membrane</location>
    </subcellularLocation>
</comment>
<dbReference type="Proteomes" id="UP001591681">
    <property type="component" value="Unassembled WGS sequence"/>
</dbReference>
<dbReference type="SMART" id="SM00308">
    <property type="entry name" value="LH2"/>
    <property type="match status" value="1"/>
</dbReference>
<evidence type="ECO:0000313" key="11">
    <source>
        <dbReference type="EMBL" id="KAL2088465.1"/>
    </source>
</evidence>
<dbReference type="Pfam" id="PF01825">
    <property type="entry name" value="GPS"/>
    <property type="match status" value="1"/>
</dbReference>
<dbReference type="Gene3D" id="2.60.220.50">
    <property type="match status" value="1"/>
</dbReference>
<dbReference type="Gene3D" id="2.60.60.20">
    <property type="entry name" value="PLAT/LH2 domain"/>
    <property type="match status" value="1"/>
</dbReference>
<reference evidence="11 12" key="1">
    <citation type="submission" date="2024-09" db="EMBL/GenBank/DDBJ databases">
        <title>A chromosome-level genome assembly of Gray's grenadier anchovy, Coilia grayii.</title>
        <authorList>
            <person name="Fu Z."/>
        </authorList>
    </citation>
    <scope>NUCLEOTIDE SEQUENCE [LARGE SCALE GENOMIC DNA]</scope>
    <source>
        <strain evidence="11">G4</strain>
        <tissue evidence="11">Muscle</tissue>
    </source>
</reference>
<feature type="transmembrane region" description="Helical" evidence="8">
    <location>
        <begin position="415"/>
        <end position="438"/>
    </location>
</feature>
<dbReference type="InterPro" id="IPR057244">
    <property type="entry name" value="GAIN_B"/>
</dbReference>
<dbReference type="SMART" id="SM00303">
    <property type="entry name" value="GPS"/>
    <property type="match status" value="1"/>
</dbReference>
<feature type="domain" description="GAIN-B" evidence="10">
    <location>
        <begin position="261"/>
        <end position="400"/>
    </location>
</feature>
<evidence type="ECO:0000259" key="10">
    <source>
        <dbReference type="PROSITE" id="PS50221"/>
    </source>
</evidence>
<dbReference type="InterPro" id="IPR036392">
    <property type="entry name" value="PLAT/LH2_dom_sf"/>
</dbReference>
<dbReference type="AlphaFoldDB" id="A0ABD1JP60"/>
<dbReference type="GO" id="GO:0016020">
    <property type="term" value="C:membrane"/>
    <property type="evidence" value="ECO:0007669"/>
    <property type="project" value="UniProtKB-SubCell"/>
</dbReference>
<name>A0ABD1JP60_9TELE</name>
<feature type="domain" description="PLAT" evidence="9">
    <location>
        <begin position="460"/>
        <end position="577"/>
    </location>
</feature>
<dbReference type="EMBL" id="JBHFQA010000013">
    <property type="protein sequence ID" value="KAL2088465.1"/>
    <property type="molecule type" value="Genomic_DNA"/>
</dbReference>
<evidence type="ECO:0000256" key="1">
    <source>
        <dbReference type="ARBA" id="ARBA00004370"/>
    </source>
</evidence>
<evidence type="ECO:0000256" key="8">
    <source>
        <dbReference type="SAM" id="Phobius"/>
    </source>
</evidence>
<dbReference type="InterPro" id="IPR000203">
    <property type="entry name" value="GPS"/>
</dbReference>
<evidence type="ECO:0000256" key="2">
    <source>
        <dbReference type="ARBA" id="ARBA00007200"/>
    </source>
</evidence>
<dbReference type="PROSITE" id="PS50095">
    <property type="entry name" value="PLAT"/>
    <property type="match status" value="1"/>
</dbReference>
<evidence type="ECO:0000313" key="12">
    <source>
        <dbReference type="Proteomes" id="UP001591681"/>
    </source>
</evidence>
<sequence length="932" mass="104504">MFKSSGVMCPSPFSVLAESQIQKLLGTMTAELNVFKINTFLEAAIGLLDIIETMPEGPTHEQRIQYLNLLASAARARITQSSLQVLISCAGGIISHTLTQCKSDTSGHVYQFEEMFAVVLKIYKALNYTSGTGGQSGQIVINNPTVTIYSSSHSPNTMGSMEIGSKTDGVYFKLPSSSSLGFLEKYSSVSVQMYSFKVNPMEADSDEPITGAVAKLELMSETGTIAVRDLAEPIEIALRRQNASRPPTIEVALDNQMAIITSFNVSDSDMTVVIIMKPNMNVTLRLLLAEGSPPNETTYVREAFLTSEDNYRWLVTPELRSGLNGTWFVNASLNSTWSKGLQVEITTFVTKCMFWNTTSASWSTYGCLVGPKTEPELTQCLCNHLTFFGSSFFVSPNYVDLSRISEYFARVSENYVVVVLLSCFFGLYLVTLLWACYADRQAWRKRKMTLLEDNHPCANYNYILHIQTGYRSRAGTSAMVSIVLQGAEGESEPHHLSDPEKPVFERGGVDMFMLSTPFSLGDLQSIRLWHDNSGGHPAWYLNKVTIQDQQTHKVWHFLCSTWLSSNKGEGFIKRTFTPAKRNELTSFSNIFQMRTSSGFRDEHIWMSIVDPPRRSPFTRAQRVSCCMSLLLCSMAINIIFWHAPVEQSPVIVQIGSLKITWAEVIIGIESGLLMFPINILIITIFRSIRPRLQPPNTQQSDTQYQKAPAVTMPTLLKETEDVVNTLSKSPKNQITPLAGKLQSTADLSAALDTIHTVIHVMQGETEPDSHWVHCSHFVLFSLAHLWESMEQLGEGVFSCSEEYQCVKSMVWLLLKKAEMVTMSHTTQRPVLIVLKKEKSRCWLPWWFVFVGWFLLFSISGISTFFTLLYGFVYGKEMSIQWVISLGLSLFQSIFVLQPLKVIAVAIFFALILKQVSVEESEEVEMLLTGEIS</sequence>
<dbReference type="InterPro" id="IPR046338">
    <property type="entry name" value="GAIN_dom_sf"/>
</dbReference>
<dbReference type="InterPro" id="IPR051223">
    <property type="entry name" value="Polycystin"/>
</dbReference>
<evidence type="ECO:0000256" key="6">
    <source>
        <dbReference type="ARBA" id="ARBA00023157"/>
    </source>
</evidence>
<dbReference type="InterPro" id="IPR001024">
    <property type="entry name" value="PLAT/LH2_dom"/>
</dbReference>
<feature type="transmembrane region" description="Helical" evidence="8">
    <location>
        <begin position="845"/>
        <end position="869"/>
    </location>
</feature>
<gene>
    <name evidence="11" type="ORF">ACEWY4_015364</name>
</gene>
<evidence type="ECO:0000256" key="7">
    <source>
        <dbReference type="PROSITE-ProRule" id="PRU00152"/>
    </source>
</evidence>